<accession>A0A8S5LJX0</accession>
<proteinExistence type="predicted"/>
<dbReference type="EMBL" id="BK015861">
    <property type="protein sequence ID" value="DAD70143.1"/>
    <property type="molecule type" value="Genomic_DNA"/>
</dbReference>
<sequence>MESDFVPQDEKLHESTKKRLNVVLTKQEGEQLETILQETNCANVTQLIKKICKGELVVY</sequence>
<protein>
    <submittedName>
        <fullName evidence="1">Uncharacterized protein</fullName>
    </submittedName>
</protein>
<reference evidence="1" key="1">
    <citation type="journal article" date="2021" name="Proc. Natl. Acad. Sci. U.S.A.">
        <title>A Catalog of Tens of Thousands of Viruses from Human Metagenomes Reveals Hidden Associations with Chronic Diseases.</title>
        <authorList>
            <person name="Tisza M.J."/>
            <person name="Buck C.B."/>
        </authorList>
    </citation>
    <scope>NUCLEOTIDE SEQUENCE</scope>
    <source>
        <strain evidence="1">Ct3o911</strain>
    </source>
</reference>
<name>A0A8S5LJX0_9CAUD</name>
<evidence type="ECO:0000313" key="1">
    <source>
        <dbReference type="EMBL" id="DAD70143.1"/>
    </source>
</evidence>
<organism evidence="1">
    <name type="scientific">Siphoviridae sp. ct3o911</name>
    <dbReference type="NCBI Taxonomy" id="2827560"/>
    <lineage>
        <taxon>Viruses</taxon>
        <taxon>Duplodnaviria</taxon>
        <taxon>Heunggongvirae</taxon>
        <taxon>Uroviricota</taxon>
        <taxon>Caudoviricetes</taxon>
    </lineage>
</organism>